<keyword evidence="3" id="KW-1185">Reference proteome</keyword>
<feature type="region of interest" description="Disordered" evidence="1">
    <location>
        <begin position="46"/>
        <end position="65"/>
    </location>
</feature>
<evidence type="ECO:0000256" key="1">
    <source>
        <dbReference type="SAM" id="MobiDB-lite"/>
    </source>
</evidence>
<dbReference type="OrthoDB" id="117206at2759"/>
<dbReference type="InterPro" id="IPR036397">
    <property type="entry name" value="RNaseH_sf"/>
</dbReference>
<dbReference type="GO" id="GO:0003676">
    <property type="term" value="F:nucleic acid binding"/>
    <property type="evidence" value="ECO:0007669"/>
    <property type="project" value="InterPro"/>
</dbReference>
<dbReference type="AlphaFoldDB" id="A0A329SQX2"/>
<gene>
    <name evidence="2" type="ORF">PC110_g4446</name>
</gene>
<dbReference type="STRING" id="29920.A0A329SQX2"/>
<dbReference type="Gene3D" id="3.30.420.10">
    <property type="entry name" value="Ribonuclease H-like superfamily/Ribonuclease H"/>
    <property type="match status" value="1"/>
</dbReference>
<sequence>MALRNAGCAPSSNGCALSSSTEIYLANSGPVEDGLSQEMLSASRRAIKAGRGPQSDDRKAGRRPVLSDREVRQVVRAAATGDYFAADLKTKFSVTASVRTIQRLLKNVDHLVYTKMDRTLPLTAAHKSARMAWAQEHILNPGIWESTNFSDEKKFNLDGPEGYKFYSHDLRQPTQSYVRRQNGGGSVMVCGAFSDKGKSKLAILRDRQNSASQCFDSRFS</sequence>
<organism evidence="2 3">
    <name type="scientific">Phytophthora cactorum</name>
    <dbReference type="NCBI Taxonomy" id="29920"/>
    <lineage>
        <taxon>Eukaryota</taxon>
        <taxon>Sar</taxon>
        <taxon>Stramenopiles</taxon>
        <taxon>Oomycota</taxon>
        <taxon>Peronosporomycetes</taxon>
        <taxon>Peronosporales</taxon>
        <taxon>Peronosporaceae</taxon>
        <taxon>Phytophthora</taxon>
    </lineage>
</organism>
<evidence type="ECO:0000313" key="3">
    <source>
        <dbReference type="Proteomes" id="UP000251314"/>
    </source>
</evidence>
<protein>
    <recommendedName>
        <fullName evidence="4">Transposase Tc1-like domain-containing protein</fullName>
    </recommendedName>
</protein>
<dbReference type="EMBL" id="MJFZ01000069">
    <property type="protein sequence ID" value="RAW39304.1"/>
    <property type="molecule type" value="Genomic_DNA"/>
</dbReference>
<evidence type="ECO:0008006" key="4">
    <source>
        <dbReference type="Google" id="ProtNLM"/>
    </source>
</evidence>
<evidence type="ECO:0000313" key="2">
    <source>
        <dbReference type="EMBL" id="RAW39304.1"/>
    </source>
</evidence>
<feature type="compositionally biased region" description="Basic and acidic residues" evidence="1">
    <location>
        <begin position="54"/>
        <end position="65"/>
    </location>
</feature>
<comment type="caution">
    <text evidence="2">The sequence shown here is derived from an EMBL/GenBank/DDBJ whole genome shotgun (WGS) entry which is preliminary data.</text>
</comment>
<dbReference type="VEuPathDB" id="FungiDB:PC110_g4446"/>
<dbReference type="Proteomes" id="UP000251314">
    <property type="component" value="Unassembled WGS sequence"/>
</dbReference>
<name>A0A329SQX2_9STRA</name>
<proteinExistence type="predicted"/>
<accession>A0A329SQX2</accession>
<reference evidence="2 3" key="1">
    <citation type="submission" date="2018-01" db="EMBL/GenBank/DDBJ databases">
        <title>Draft genome of the strawberry crown rot pathogen Phytophthora cactorum.</title>
        <authorList>
            <person name="Armitage A.D."/>
            <person name="Lysoe E."/>
            <person name="Nellist C.F."/>
            <person name="Harrison R.J."/>
            <person name="Brurberg M.B."/>
        </authorList>
    </citation>
    <scope>NUCLEOTIDE SEQUENCE [LARGE SCALE GENOMIC DNA]</scope>
    <source>
        <strain evidence="2 3">10300</strain>
    </source>
</reference>